<accession>A0A508A6J2</accession>
<comment type="caution">
    <text evidence="2">The sequence shown here is derived from an EMBL/GenBank/DDBJ whole genome shotgun (WGS) entry which is preliminary data.</text>
</comment>
<protein>
    <submittedName>
        <fullName evidence="2">Uncharacterized protein</fullName>
    </submittedName>
</protein>
<reference evidence="2 3" key="1">
    <citation type="submission" date="2019-06" db="EMBL/GenBank/DDBJ databases">
        <title>Draft genome sequence of Actinomyces johnsonii CCUG 34287T.</title>
        <authorList>
            <person name="Salva-Serra F."/>
            <person name="Cardew S."/>
            <person name="Moore E."/>
        </authorList>
    </citation>
    <scope>NUCLEOTIDE SEQUENCE [LARGE SCALE GENOMIC DNA]</scope>
    <source>
        <strain evidence="2 3">CCUG 34287</strain>
    </source>
</reference>
<dbReference type="EMBL" id="VICB01000001">
    <property type="protein sequence ID" value="TQD45017.1"/>
    <property type="molecule type" value="Genomic_DNA"/>
</dbReference>
<feature type="transmembrane region" description="Helical" evidence="1">
    <location>
        <begin position="162"/>
        <end position="184"/>
    </location>
</feature>
<feature type="transmembrane region" description="Helical" evidence="1">
    <location>
        <begin position="84"/>
        <end position="102"/>
    </location>
</feature>
<feature type="transmembrane region" description="Helical" evidence="1">
    <location>
        <begin position="53"/>
        <end position="72"/>
    </location>
</feature>
<sequence length="201" mass="21672">MSLPQSSMQVYGGPPPYTHQIPAPLPYSVMSYSSLLNSIQGANDCTASTRNTLFFWLRIPLVIAIPLIVIGLRITFDAFGMRSLFFLLPYVIGFHAATFAATSNRPSRFGNRTITPATAIAFLSHLIFLILLSLSLPDQHFIPSRIPSPFENLGLSSGSSDVLATASIIGVGISAVACLAFAIMEKPSAKYMSIAPNSPHR</sequence>
<feature type="transmembrane region" description="Helical" evidence="1">
    <location>
        <begin position="114"/>
        <end position="136"/>
    </location>
</feature>
<proteinExistence type="predicted"/>
<evidence type="ECO:0000256" key="1">
    <source>
        <dbReference type="SAM" id="Phobius"/>
    </source>
</evidence>
<organism evidence="2 3">
    <name type="scientific">Actinomyces johnsonii</name>
    <dbReference type="NCBI Taxonomy" id="544581"/>
    <lineage>
        <taxon>Bacteria</taxon>
        <taxon>Bacillati</taxon>
        <taxon>Actinomycetota</taxon>
        <taxon>Actinomycetes</taxon>
        <taxon>Actinomycetales</taxon>
        <taxon>Actinomycetaceae</taxon>
        <taxon>Actinomyces</taxon>
    </lineage>
</organism>
<keyword evidence="1" id="KW-0472">Membrane</keyword>
<dbReference type="AlphaFoldDB" id="A0A508A6J2"/>
<gene>
    <name evidence="2" type="ORF">FK256_00505</name>
</gene>
<keyword evidence="1" id="KW-0812">Transmembrane</keyword>
<dbReference type="RefSeq" id="WP_150387385.1">
    <property type="nucleotide sequence ID" value="NZ_JASPFB010000019.1"/>
</dbReference>
<evidence type="ECO:0000313" key="3">
    <source>
        <dbReference type="Proteomes" id="UP000319010"/>
    </source>
</evidence>
<name>A0A508A6J2_9ACTO</name>
<keyword evidence="1" id="KW-1133">Transmembrane helix</keyword>
<evidence type="ECO:0000313" key="2">
    <source>
        <dbReference type="EMBL" id="TQD45017.1"/>
    </source>
</evidence>
<dbReference type="Proteomes" id="UP000319010">
    <property type="component" value="Unassembled WGS sequence"/>
</dbReference>